<evidence type="ECO:0000256" key="7">
    <source>
        <dbReference type="ARBA" id="ARBA00025911"/>
    </source>
</evidence>
<reference evidence="15 16" key="2">
    <citation type="submission" date="2018-10" db="EMBL/GenBank/DDBJ databases">
        <authorList>
            <consortium name="Pathogen Informatics"/>
        </authorList>
    </citation>
    <scope>NUCLEOTIDE SEQUENCE [LARGE SCALE GENOMIC DNA]</scope>
</reference>
<evidence type="ECO:0000313" key="15">
    <source>
        <dbReference type="EMBL" id="VDD92782.1"/>
    </source>
</evidence>
<proteinExistence type="inferred from homology"/>
<keyword evidence="2" id="KW-0805">Transcription regulation</keyword>
<dbReference type="GO" id="GO:0005634">
    <property type="term" value="C:nucleus"/>
    <property type="evidence" value="ECO:0007669"/>
    <property type="project" value="UniProtKB-SubCell"/>
</dbReference>
<accession>A0A0N4VBX6</accession>
<evidence type="ECO:0000256" key="12">
    <source>
        <dbReference type="SAM" id="MobiDB-lite"/>
    </source>
</evidence>
<comment type="subunit">
    <text evidence="7">Heterotrimeric transcription factor composed of three components, NF-YA, NF-YB and NF-YC. NF-YB and NF-YC must interact and dimerize for NF-YA association and DNA binding.</text>
</comment>
<dbReference type="Pfam" id="PF00125">
    <property type="entry name" value="Histone"/>
    <property type="match status" value="1"/>
</dbReference>
<dbReference type="GO" id="GO:0046982">
    <property type="term" value="F:protein heterodimerization activity"/>
    <property type="evidence" value="ECO:0007669"/>
    <property type="project" value="InterPro"/>
</dbReference>
<feature type="domain" description="Core Histone H2A/H2B/H3" evidence="14">
    <location>
        <begin position="131"/>
        <end position="176"/>
    </location>
</feature>
<organism evidence="17">
    <name type="scientific">Enterobius vermicularis</name>
    <name type="common">Human pinworm</name>
    <dbReference type="NCBI Taxonomy" id="51028"/>
    <lineage>
        <taxon>Eukaryota</taxon>
        <taxon>Metazoa</taxon>
        <taxon>Ecdysozoa</taxon>
        <taxon>Nematoda</taxon>
        <taxon>Chromadorea</taxon>
        <taxon>Rhabditida</taxon>
        <taxon>Spirurina</taxon>
        <taxon>Oxyuridomorpha</taxon>
        <taxon>Oxyuroidea</taxon>
        <taxon>Oxyuridae</taxon>
        <taxon>Enterobius</taxon>
    </lineage>
</organism>
<evidence type="ECO:0000313" key="17">
    <source>
        <dbReference type="WBParaSite" id="EVEC_0000804901-mRNA-1"/>
    </source>
</evidence>
<evidence type="ECO:0000256" key="5">
    <source>
        <dbReference type="ARBA" id="ARBA00023163"/>
    </source>
</evidence>
<keyword evidence="13" id="KW-0472">Membrane</keyword>
<evidence type="ECO:0000256" key="1">
    <source>
        <dbReference type="ARBA" id="ARBA00004123"/>
    </source>
</evidence>
<protein>
    <recommendedName>
        <fullName evidence="9">Nuclear transcription factor Y subunit gamma</fullName>
    </recommendedName>
    <alternativeName>
        <fullName evidence="10">CAAT box DNA-binding protein subunit C</fullName>
    </alternativeName>
    <alternativeName>
        <fullName evidence="11">Nuclear transcription factor Y subunit C</fullName>
    </alternativeName>
</protein>
<dbReference type="EMBL" id="UXUI01008965">
    <property type="protein sequence ID" value="VDD92782.1"/>
    <property type="molecule type" value="Genomic_DNA"/>
</dbReference>
<reference evidence="17" key="1">
    <citation type="submission" date="2017-02" db="UniProtKB">
        <authorList>
            <consortium name="WormBaseParasite"/>
        </authorList>
    </citation>
    <scope>IDENTIFICATION</scope>
</reference>
<dbReference type="AlphaFoldDB" id="A0A0N4VBX6"/>
<evidence type="ECO:0000256" key="4">
    <source>
        <dbReference type="ARBA" id="ARBA00023159"/>
    </source>
</evidence>
<dbReference type="SUPFAM" id="SSF47113">
    <property type="entry name" value="Histone-fold"/>
    <property type="match status" value="1"/>
</dbReference>
<dbReference type="Gene3D" id="1.10.20.10">
    <property type="entry name" value="Histone, subunit A"/>
    <property type="match status" value="1"/>
</dbReference>
<dbReference type="GO" id="GO:0000981">
    <property type="term" value="F:DNA-binding transcription factor activity, RNA polymerase II-specific"/>
    <property type="evidence" value="ECO:0007669"/>
    <property type="project" value="TreeGrafter"/>
</dbReference>
<dbReference type="WBParaSite" id="EVEC_0000804901-mRNA-1">
    <property type="protein sequence ID" value="EVEC_0000804901-mRNA-1"/>
    <property type="gene ID" value="EVEC_0000804901"/>
</dbReference>
<evidence type="ECO:0000256" key="3">
    <source>
        <dbReference type="ARBA" id="ARBA00023125"/>
    </source>
</evidence>
<dbReference type="GO" id="GO:0000978">
    <property type="term" value="F:RNA polymerase II cis-regulatory region sequence-specific DNA binding"/>
    <property type="evidence" value="ECO:0007669"/>
    <property type="project" value="TreeGrafter"/>
</dbReference>
<dbReference type="InterPro" id="IPR009072">
    <property type="entry name" value="Histone-fold"/>
</dbReference>
<feature type="transmembrane region" description="Helical" evidence="13">
    <location>
        <begin position="116"/>
        <end position="135"/>
    </location>
</feature>
<sequence>MDNNDIDTVALKKTAGPAATDEGSGKILASIPEVPGNSSFEDETFDVSKRLTSFWNDKKAEVESLSREKLRQATRNQDLPLARIKKIMKLDDALKEQASSCFYLLFQYKTLNGFKGVLLVTIVLLFNSVLTVQMISAEVPIFLAKACEILIEEITLRSWRSTEMGKRKTLQKSDISHGLADVDKFDFLVDFVPRPEPRRDIPSQPSAIAVPVINPVHVQPAEIIDGRVYVQQEPGMVQVLQIADGETPLASGAVLQATPIGQPIQLQQSENGDPSIITVNLPDGGIQQFHLQVPQQH</sequence>
<feature type="region of interest" description="Disordered" evidence="12">
    <location>
        <begin position="1"/>
        <end position="26"/>
    </location>
</feature>
<evidence type="ECO:0000256" key="2">
    <source>
        <dbReference type="ARBA" id="ARBA00023015"/>
    </source>
</evidence>
<dbReference type="CDD" id="cd22908">
    <property type="entry name" value="HFD_NFYC-like"/>
    <property type="match status" value="1"/>
</dbReference>
<dbReference type="Proteomes" id="UP000274131">
    <property type="component" value="Unassembled WGS sequence"/>
</dbReference>
<keyword evidence="6" id="KW-0539">Nucleus</keyword>
<evidence type="ECO:0000259" key="14">
    <source>
        <dbReference type="Pfam" id="PF00125"/>
    </source>
</evidence>
<dbReference type="InterPro" id="IPR007125">
    <property type="entry name" value="H2A/H2B/H3"/>
</dbReference>
<dbReference type="InterPro" id="IPR050568">
    <property type="entry name" value="Transcr_DNA_Rep_Reg"/>
</dbReference>
<evidence type="ECO:0000256" key="6">
    <source>
        <dbReference type="ARBA" id="ARBA00023242"/>
    </source>
</evidence>
<evidence type="ECO:0000256" key="13">
    <source>
        <dbReference type="SAM" id="Phobius"/>
    </source>
</evidence>
<evidence type="ECO:0000256" key="9">
    <source>
        <dbReference type="ARBA" id="ARBA00040590"/>
    </source>
</evidence>
<keyword evidence="3" id="KW-0238">DNA-binding</keyword>
<dbReference type="STRING" id="51028.A0A0N4VBX6"/>
<gene>
    <name evidence="15" type="ORF">EVEC_LOCUS7533</name>
</gene>
<keyword evidence="13" id="KW-0812">Transmembrane</keyword>
<dbReference type="OrthoDB" id="1272441at2759"/>
<dbReference type="PANTHER" id="PTHR10252">
    <property type="entry name" value="HISTONE-LIKE TRANSCRIPTION FACTOR CCAAT-RELATED"/>
    <property type="match status" value="1"/>
</dbReference>
<keyword evidence="4" id="KW-0010">Activator</keyword>
<evidence type="ECO:0000313" key="16">
    <source>
        <dbReference type="Proteomes" id="UP000274131"/>
    </source>
</evidence>
<keyword evidence="13" id="KW-1133">Transmembrane helix</keyword>
<comment type="subcellular location">
    <subcellularLocation>
        <location evidence="1">Nucleus</location>
    </subcellularLocation>
</comment>
<evidence type="ECO:0000256" key="11">
    <source>
        <dbReference type="ARBA" id="ARBA00042663"/>
    </source>
</evidence>
<comment type="similarity">
    <text evidence="8">Belongs to the NFYC/HAP5 subunit family.</text>
</comment>
<keyword evidence="16" id="KW-1185">Reference proteome</keyword>
<keyword evidence="5" id="KW-0804">Transcription</keyword>
<evidence type="ECO:0000256" key="10">
    <source>
        <dbReference type="ARBA" id="ARBA00042333"/>
    </source>
</evidence>
<evidence type="ECO:0000256" key="8">
    <source>
        <dbReference type="ARBA" id="ARBA00038129"/>
    </source>
</evidence>
<dbReference type="PANTHER" id="PTHR10252:SF8">
    <property type="entry name" value="NUCLEAR TRANSCRIPTION FACTOR Y SUBUNIT GAMMA"/>
    <property type="match status" value="1"/>
</dbReference>
<name>A0A0N4VBX6_ENTVE</name>